<sequence>MKNKHKLILANLFAMLAVVLILMGSKLFGLDLANSSGATKALLFLLPQLGFIYFYLRSTSEESKKAMA</sequence>
<accession>A0ABW5BBR0</accession>
<evidence type="ECO:0000313" key="3">
    <source>
        <dbReference type="Proteomes" id="UP001597414"/>
    </source>
</evidence>
<keyword evidence="1" id="KW-0812">Transmembrane</keyword>
<feature type="transmembrane region" description="Helical" evidence="1">
    <location>
        <begin position="37"/>
        <end position="56"/>
    </location>
</feature>
<keyword evidence="3" id="KW-1185">Reference proteome</keyword>
<dbReference type="Proteomes" id="UP001597414">
    <property type="component" value="Unassembled WGS sequence"/>
</dbReference>
<gene>
    <name evidence="2" type="ORF">ACFSKV_14710</name>
</gene>
<keyword evidence="1" id="KW-1133">Transmembrane helix</keyword>
<comment type="caution">
    <text evidence="2">The sequence shown here is derived from an EMBL/GenBank/DDBJ whole genome shotgun (WGS) entry which is preliminary data.</text>
</comment>
<reference evidence="3" key="1">
    <citation type="journal article" date="2019" name="Int. J. Syst. Evol. Microbiol.">
        <title>The Global Catalogue of Microorganisms (GCM) 10K type strain sequencing project: providing services to taxonomists for standard genome sequencing and annotation.</title>
        <authorList>
            <consortium name="The Broad Institute Genomics Platform"/>
            <consortium name="The Broad Institute Genome Sequencing Center for Infectious Disease"/>
            <person name="Wu L."/>
            <person name="Ma J."/>
        </authorList>
    </citation>
    <scope>NUCLEOTIDE SEQUENCE [LARGE SCALE GENOMIC DNA]</scope>
    <source>
        <strain evidence="3">KCTC 19812</strain>
    </source>
</reference>
<keyword evidence="1" id="KW-0472">Membrane</keyword>
<dbReference type="EMBL" id="JBHUIV010000020">
    <property type="protein sequence ID" value="MFD2202826.1"/>
    <property type="molecule type" value="Genomic_DNA"/>
</dbReference>
<proteinExistence type="predicted"/>
<organism evidence="2 3">
    <name type="scientific">Shivajiella indica</name>
    <dbReference type="NCBI Taxonomy" id="872115"/>
    <lineage>
        <taxon>Bacteria</taxon>
        <taxon>Pseudomonadati</taxon>
        <taxon>Bacteroidota</taxon>
        <taxon>Cytophagia</taxon>
        <taxon>Cytophagales</taxon>
        <taxon>Cyclobacteriaceae</taxon>
        <taxon>Shivajiella</taxon>
    </lineage>
</organism>
<evidence type="ECO:0000313" key="2">
    <source>
        <dbReference type="EMBL" id="MFD2202826.1"/>
    </source>
</evidence>
<evidence type="ECO:0000256" key="1">
    <source>
        <dbReference type="SAM" id="Phobius"/>
    </source>
</evidence>
<protein>
    <submittedName>
        <fullName evidence="2">Uncharacterized protein</fullName>
    </submittedName>
</protein>
<feature type="transmembrane region" description="Helical" evidence="1">
    <location>
        <begin position="7"/>
        <end position="25"/>
    </location>
</feature>
<name>A0ABW5BBR0_9BACT</name>
<dbReference type="RefSeq" id="WP_380804318.1">
    <property type="nucleotide sequence ID" value="NZ_JBHUIV010000020.1"/>
</dbReference>